<protein>
    <recommendedName>
        <fullName evidence="8">Claudin</fullName>
    </recommendedName>
</protein>
<evidence type="ECO:0000256" key="5">
    <source>
        <dbReference type="ARBA" id="ARBA00022949"/>
    </source>
</evidence>
<evidence type="ECO:0000256" key="4">
    <source>
        <dbReference type="ARBA" id="ARBA00022692"/>
    </source>
</evidence>
<feature type="transmembrane region" description="Helical" evidence="8">
    <location>
        <begin position="119"/>
        <end position="141"/>
    </location>
</feature>
<feature type="transmembrane region" description="Helical" evidence="8">
    <location>
        <begin position="161"/>
        <end position="186"/>
    </location>
</feature>
<evidence type="ECO:0000256" key="2">
    <source>
        <dbReference type="ARBA" id="ARBA00022427"/>
    </source>
</evidence>
<keyword evidence="2 8" id="KW-0796">Tight junction</keyword>
<accession>A0A9Q9VMP8</accession>
<dbReference type="GO" id="GO:0005886">
    <property type="term" value="C:plasma membrane"/>
    <property type="evidence" value="ECO:0007669"/>
    <property type="project" value="UniProtKB-SubCell"/>
</dbReference>
<organism evidence="10">
    <name type="scientific">Cyprinus carpio</name>
    <name type="common">Common carp</name>
    <dbReference type="NCBI Taxonomy" id="7962"/>
    <lineage>
        <taxon>Eukaryota</taxon>
        <taxon>Metazoa</taxon>
        <taxon>Chordata</taxon>
        <taxon>Craniata</taxon>
        <taxon>Vertebrata</taxon>
        <taxon>Euteleostomi</taxon>
        <taxon>Actinopterygii</taxon>
        <taxon>Neopterygii</taxon>
        <taxon>Teleostei</taxon>
        <taxon>Ostariophysi</taxon>
        <taxon>Cypriniformes</taxon>
        <taxon>Cyprinidae</taxon>
        <taxon>Cyprininae</taxon>
        <taxon>Cyprinus</taxon>
    </lineage>
</organism>
<evidence type="ECO:0000256" key="8">
    <source>
        <dbReference type="RuleBase" id="RU060637"/>
    </source>
</evidence>
<evidence type="ECO:0000256" key="1">
    <source>
        <dbReference type="ARBA" id="ARBA00008295"/>
    </source>
</evidence>
<keyword evidence="6 8" id="KW-1133">Transmembrane helix</keyword>
<evidence type="ECO:0000256" key="6">
    <source>
        <dbReference type="ARBA" id="ARBA00022989"/>
    </source>
</evidence>
<keyword evidence="7 8" id="KW-0472">Membrane</keyword>
<feature type="signal peptide" evidence="9">
    <location>
        <begin position="1"/>
        <end position="18"/>
    </location>
</feature>
<dbReference type="GeneID" id="109061690"/>
<reference evidence="10" key="1">
    <citation type="submission" date="2025-08" db="UniProtKB">
        <authorList>
            <consortium name="RefSeq"/>
        </authorList>
    </citation>
    <scope>IDENTIFICATION</scope>
    <source>
        <tissue evidence="10">Muscle</tissue>
    </source>
</reference>
<dbReference type="AlphaFoldDB" id="A0A9Q9VMP8"/>
<feature type="chain" id="PRO_5040382488" description="Claudin" evidence="9">
    <location>
        <begin position="19"/>
        <end position="214"/>
    </location>
</feature>
<keyword evidence="3 8" id="KW-1003">Cell membrane</keyword>
<keyword evidence="4 8" id="KW-0812">Transmembrane</keyword>
<name>A0A9Q9VMP8_CYPCA</name>
<dbReference type="GO" id="GO:0005198">
    <property type="term" value="F:structural molecule activity"/>
    <property type="evidence" value="ECO:0007669"/>
    <property type="project" value="InterPro"/>
</dbReference>
<dbReference type="RefSeq" id="XP_042567852.1">
    <property type="nucleotide sequence ID" value="XM_042711918.1"/>
</dbReference>
<dbReference type="InterPro" id="IPR006187">
    <property type="entry name" value="Claudin"/>
</dbReference>
<dbReference type="InterPro" id="IPR017974">
    <property type="entry name" value="Claudin_CS"/>
</dbReference>
<evidence type="ECO:0000313" key="10">
    <source>
        <dbReference type="RefSeq" id="XP_042567852.1"/>
    </source>
</evidence>
<dbReference type="PANTHER" id="PTHR12002">
    <property type="entry name" value="CLAUDIN"/>
    <property type="match status" value="1"/>
</dbReference>
<comment type="function">
    <text evidence="8">Claudins function as major constituents of the tight junction complexes that regulate the permeability of epithelia.</text>
</comment>
<dbReference type="Proteomes" id="UP001155660">
    <property type="component" value="Chromosome A22"/>
</dbReference>
<dbReference type="InterPro" id="IPR004031">
    <property type="entry name" value="PMP22/EMP/MP20/Claudin"/>
</dbReference>
<dbReference type="GO" id="GO:0005923">
    <property type="term" value="C:bicellular tight junction"/>
    <property type="evidence" value="ECO:0007669"/>
    <property type="project" value="UniProtKB-SubCell"/>
</dbReference>
<comment type="subcellular location">
    <subcellularLocation>
        <location evidence="8">Cell junction</location>
        <location evidence="8">Tight junction</location>
    </subcellularLocation>
    <subcellularLocation>
        <location evidence="8">Cell membrane</location>
        <topology evidence="8">Multi-pass membrane protein</topology>
    </subcellularLocation>
</comment>
<dbReference type="KEGG" id="ccar:109061690"/>
<evidence type="ECO:0000256" key="3">
    <source>
        <dbReference type="ARBA" id="ARBA00022475"/>
    </source>
</evidence>
<evidence type="ECO:0000256" key="7">
    <source>
        <dbReference type="ARBA" id="ARBA00023136"/>
    </source>
</evidence>
<sequence>MTEILLFISATIPSSVHCRSETAGTFTNEWKILGHDNDKTVIQDQYKGLWMECSVDSSSVVHCTSYNSLLHQTYEIQLGRAIMIVSIVFSSLAALVAISGLKCTRCIEENEKLKDGAAFLGGILSVCGGLFALGITSWFIYDIVDVFFQNDTEKERYVVGRSLIGAFVASVLCLFGGILLCACSVTHLQSNKILSKHPVSMNPEKTMFNNPEVI</sequence>
<dbReference type="PROSITE" id="PS01346">
    <property type="entry name" value="CLAUDIN"/>
    <property type="match status" value="1"/>
</dbReference>
<dbReference type="Pfam" id="PF00822">
    <property type="entry name" value="PMP22_Claudin"/>
    <property type="match status" value="1"/>
</dbReference>
<proteinExistence type="inferred from homology"/>
<comment type="similarity">
    <text evidence="1 8">Belongs to the claudin family.</text>
</comment>
<keyword evidence="5 8" id="KW-0965">Cell junction</keyword>
<dbReference type="OrthoDB" id="8928700at2759"/>
<comment type="caution">
    <text evidence="8">Lacks conserved residue(s) required for the propagation of feature annotation.</text>
</comment>
<gene>
    <name evidence="10" type="primary">LOC109061690</name>
</gene>
<feature type="transmembrane region" description="Helical" evidence="8">
    <location>
        <begin position="78"/>
        <end position="98"/>
    </location>
</feature>
<keyword evidence="9" id="KW-0732">Signal</keyword>
<evidence type="ECO:0000256" key="9">
    <source>
        <dbReference type="SAM" id="SignalP"/>
    </source>
</evidence>